<evidence type="ECO:0000313" key="1">
    <source>
        <dbReference type="EMBL" id="CAH1962433.1"/>
    </source>
</evidence>
<comment type="caution">
    <text evidence="1">The sequence shown here is derived from an EMBL/GenBank/DDBJ whole genome shotgun (WGS) entry which is preliminary data.</text>
</comment>
<sequence length="69" mass="7914">MPLRLWLHLNNSVVESGNSNFKVTEDILRNVRHLEQDFDNSGNIEQDVCITYSSQLCGSKDPKIHQCLI</sequence>
<dbReference type="EMBL" id="CAKOFQ010006701">
    <property type="protein sequence ID" value="CAH1962433.1"/>
    <property type="molecule type" value="Genomic_DNA"/>
</dbReference>
<evidence type="ECO:0000313" key="2">
    <source>
        <dbReference type="Proteomes" id="UP001152888"/>
    </source>
</evidence>
<protein>
    <submittedName>
        <fullName evidence="1">Uncharacterized protein</fullName>
    </submittedName>
</protein>
<keyword evidence="2" id="KW-1185">Reference proteome</keyword>
<dbReference type="AlphaFoldDB" id="A0A9P0JW32"/>
<reference evidence="1" key="1">
    <citation type="submission" date="2022-03" db="EMBL/GenBank/DDBJ databases">
        <authorList>
            <person name="Sayadi A."/>
        </authorList>
    </citation>
    <scope>NUCLEOTIDE SEQUENCE</scope>
</reference>
<name>A0A9P0JW32_ACAOB</name>
<proteinExistence type="predicted"/>
<organism evidence="1 2">
    <name type="scientific">Acanthoscelides obtectus</name>
    <name type="common">Bean weevil</name>
    <name type="synonym">Bruchus obtectus</name>
    <dbReference type="NCBI Taxonomy" id="200917"/>
    <lineage>
        <taxon>Eukaryota</taxon>
        <taxon>Metazoa</taxon>
        <taxon>Ecdysozoa</taxon>
        <taxon>Arthropoda</taxon>
        <taxon>Hexapoda</taxon>
        <taxon>Insecta</taxon>
        <taxon>Pterygota</taxon>
        <taxon>Neoptera</taxon>
        <taxon>Endopterygota</taxon>
        <taxon>Coleoptera</taxon>
        <taxon>Polyphaga</taxon>
        <taxon>Cucujiformia</taxon>
        <taxon>Chrysomeloidea</taxon>
        <taxon>Chrysomelidae</taxon>
        <taxon>Bruchinae</taxon>
        <taxon>Bruchini</taxon>
        <taxon>Acanthoscelides</taxon>
    </lineage>
</organism>
<dbReference type="Proteomes" id="UP001152888">
    <property type="component" value="Unassembled WGS sequence"/>
</dbReference>
<gene>
    <name evidence="1" type="ORF">ACAOBT_LOCUS4679</name>
</gene>
<accession>A0A9P0JW32</accession>